<accession>A0A6J2JU55</accession>
<evidence type="ECO:0000313" key="12">
    <source>
        <dbReference type="Proteomes" id="UP000504629"/>
    </source>
</evidence>
<comment type="similarity">
    <text evidence="2">Belongs to the WD repeat SEC31 family.</text>
</comment>
<keyword evidence="6" id="KW-0256">Endoplasmic reticulum</keyword>
<evidence type="ECO:0000256" key="1">
    <source>
        <dbReference type="ARBA" id="ARBA00004240"/>
    </source>
</evidence>
<dbReference type="SUPFAM" id="SSF50978">
    <property type="entry name" value="WD40 repeat-like"/>
    <property type="match status" value="1"/>
</dbReference>
<dbReference type="GO" id="GO:0070971">
    <property type="term" value="C:endoplasmic reticulum exit site"/>
    <property type="evidence" value="ECO:0007669"/>
    <property type="project" value="TreeGrafter"/>
</dbReference>
<dbReference type="InterPro" id="IPR001680">
    <property type="entry name" value="WD40_rpt"/>
</dbReference>
<keyword evidence="5" id="KW-0677">Repeat</keyword>
<evidence type="ECO:0000256" key="2">
    <source>
        <dbReference type="ARBA" id="ARBA00009358"/>
    </source>
</evidence>
<dbReference type="GO" id="GO:0030127">
    <property type="term" value="C:COPII vesicle coat"/>
    <property type="evidence" value="ECO:0007669"/>
    <property type="project" value="TreeGrafter"/>
</dbReference>
<evidence type="ECO:0000256" key="9">
    <source>
        <dbReference type="PROSITE-ProRule" id="PRU00221"/>
    </source>
</evidence>
<evidence type="ECO:0000256" key="3">
    <source>
        <dbReference type="ARBA" id="ARBA00022448"/>
    </source>
</evidence>
<feature type="repeat" description="WD" evidence="9">
    <location>
        <begin position="109"/>
        <end position="151"/>
    </location>
</feature>
<dbReference type="GO" id="GO:0090110">
    <property type="term" value="P:COPII-coated vesicle cargo loading"/>
    <property type="evidence" value="ECO:0007669"/>
    <property type="project" value="TreeGrafter"/>
</dbReference>
<evidence type="ECO:0000256" key="10">
    <source>
        <dbReference type="SAM" id="Coils"/>
    </source>
</evidence>
<keyword evidence="3" id="KW-0813">Transport</keyword>
<proteinExistence type="inferred from homology"/>
<feature type="region of interest" description="Disordered" evidence="11">
    <location>
        <begin position="835"/>
        <end position="959"/>
    </location>
</feature>
<dbReference type="Gene3D" id="1.20.940.10">
    <property type="entry name" value="Functional domain of the splicing factor Prp18"/>
    <property type="match status" value="1"/>
</dbReference>
<feature type="region of interest" description="Disordered" evidence="11">
    <location>
        <begin position="988"/>
        <end position="1068"/>
    </location>
</feature>
<dbReference type="Gene3D" id="2.130.10.10">
    <property type="entry name" value="YVTN repeat-like/Quinoprotein amine dehydrogenase"/>
    <property type="match status" value="1"/>
</dbReference>
<dbReference type="GO" id="GO:0015031">
    <property type="term" value="P:protein transport"/>
    <property type="evidence" value="ECO:0007669"/>
    <property type="project" value="UniProtKB-KW"/>
</dbReference>
<dbReference type="InterPro" id="IPR040251">
    <property type="entry name" value="SEC31-like"/>
</dbReference>
<keyword evidence="8" id="KW-0653">Protein transport</keyword>
<keyword evidence="7" id="KW-0931">ER-Golgi transport</keyword>
<name>A0A6J2JU55_BOMMA</name>
<sequence length="1266" mass="135159">MKLKELKRTVNVSWSPADHHPVTLVAGSAAQQVDASFSSSSYLELYSLNLEDPSYDLKQISSLQTQHKFHKIEWSGAGIIIGGCDGGLLEFYSAEKLLNNASDALLGSSTKHSGHVSALDVNPYQKNLLASGASESEIFIWDLNNTSQPMAPGTRSQPYDHVQGLAWNQQVQHILGSTFATRCVVWDLRKNEPIMKLSDSQSRSRWRAVSWHPGVATQLCLASEDDQAPVIQLWDLRLAASPVVSLEGHGKGALSMSWCAQDADLLLSAGKDGRVLCWNPNTTKPGGEVVAECAGSAQWVFEVRWCPRVPALFAAAAFDQRLAVHSVLGGAAADTSSQSQSNIMDSFGAESFSQLPAVRGAQGAGGGAGAGAGAGRGALAAPPRWMKRPVRANFGFGGKLVTFEKCPQQEGGGQRLVHISQVVSDPEIVELAAELDAVLGSSPSQDPEANQRLAEYCRQRGDAATDQSERYTWFFLRANFLPSFRSEVLNLLGFRQDEIPSKFKTLDVSGDETSPDSTLPHVEGLSLLDRKLADVESEPAVSDVHIPNGDDETSMICRALVCGNLEEAVELCLAAERVADALVIASLVYVMFRAQEGLSLLDRKLADVESEPAVSDVHIPNGDDETSMICRALVCGNLEEAVELCLAAERVADALVIASLGSQELVYKVQKYHLNRTCAEPVSALADALLAARWGALLARTGARAWRSVLAALVTHCDTDALPHYCETLGDKLSKESDPALVQAATICYLCAMSPERLARVWGALPPRHAAPPALLAHRAAALRHAQLQSGGKLETILNEYALNLASQGCLQSALLAAQDSGSDDLKQRLQRALGITRDPAHKARAPAHGGARGYGRRDDVTAHYNSAVPPQYDPSPWQQSTVSAHQYSQPPLAPLAPQPLAPQPFAPQPLAPQPLVPQPPAPQPPPPAAPPRPGSVGPTAGGLASRSKYRVDPSVQPAPPCAPYPARPYTPTHPAVNGSYYNPPGVETGVPVVPTQNKPAAPGWNDPPMLSSKPKAKSETPVPAQAPITHPLFGVEPPQHIPLAPAPGQYPGMQPGQYQSSQFPAAQPPVGQYSIVQQPIGQYPGGQQHIGQYPGAQQLDGQYPGAQQLGGQYPGAQYPGGQYQDQQYQAQYPPQPPPQQYTPQVEPQPAPKPPLPPPLAALQDTFDGLREQLARASTSSLVKRKLEDVQRRLETMYDLLREDRLSESCVCALTEMCACVRAGDAGGALRGAGALAAGGDFAAVASFLPGLKTLFQLAAAEHAPR</sequence>
<feature type="compositionally biased region" description="Polar residues" evidence="11">
    <location>
        <begin position="877"/>
        <end position="889"/>
    </location>
</feature>
<dbReference type="RefSeq" id="XP_028033371.1">
    <property type="nucleotide sequence ID" value="XM_028177570.1"/>
</dbReference>
<protein>
    <submittedName>
        <fullName evidence="13">Protein transport protein Sec31A</fullName>
    </submittedName>
</protein>
<evidence type="ECO:0000313" key="13">
    <source>
        <dbReference type="RefSeq" id="XP_028033371.1"/>
    </source>
</evidence>
<dbReference type="GeneID" id="114245407"/>
<dbReference type="PANTHER" id="PTHR13923:SF11">
    <property type="entry name" value="SECRETORY 31, ISOFORM D"/>
    <property type="match status" value="1"/>
</dbReference>
<dbReference type="PROSITE" id="PS50082">
    <property type="entry name" value="WD_REPEATS_2"/>
    <property type="match status" value="2"/>
</dbReference>
<dbReference type="OrthoDB" id="542917at2759"/>
<evidence type="ECO:0000256" key="8">
    <source>
        <dbReference type="ARBA" id="ARBA00022927"/>
    </source>
</evidence>
<evidence type="ECO:0000256" key="5">
    <source>
        <dbReference type="ARBA" id="ARBA00022737"/>
    </source>
</evidence>
<evidence type="ECO:0000256" key="11">
    <source>
        <dbReference type="SAM" id="MobiDB-lite"/>
    </source>
</evidence>
<keyword evidence="4 9" id="KW-0853">WD repeat</keyword>
<evidence type="ECO:0000256" key="7">
    <source>
        <dbReference type="ARBA" id="ARBA00022892"/>
    </source>
</evidence>
<dbReference type="InterPro" id="IPR036322">
    <property type="entry name" value="WD40_repeat_dom_sf"/>
</dbReference>
<feature type="repeat" description="WD" evidence="9">
    <location>
        <begin position="246"/>
        <end position="279"/>
    </location>
</feature>
<reference evidence="13" key="1">
    <citation type="submission" date="2025-08" db="UniProtKB">
        <authorList>
            <consortium name="RefSeq"/>
        </authorList>
    </citation>
    <scope>IDENTIFICATION</scope>
    <source>
        <tissue evidence="13">Silk gland</tissue>
    </source>
</reference>
<feature type="coiled-coil region" evidence="10">
    <location>
        <begin position="1160"/>
        <end position="1204"/>
    </location>
</feature>
<feature type="compositionally biased region" description="Low complexity" evidence="11">
    <location>
        <begin position="1081"/>
        <end position="1133"/>
    </location>
</feature>
<dbReference type="KEGG" id="bman:114245407"/>
<dbReference type="GO" id="GO:0007029">
    <property type="term" value="P:endoplasmic reticulum organization"/>
    <property type="evidence" value="ECO:0007669"/>
    <property type="project" value="TreeGrafter"/>
</dbReference>
<dbReference type="PANTHER" id="PTHR13923">
    <property type="entry name" value="SEC31-RELATED PROTEIN"/>
    <property type="match status" value="1"/>
</dbReference>
<feature type="compositionally biased region" description="Pro residues" evidence="11">
    <location>
        <begin position="1134"/>
        <end position="1158"/>
    </location>
</feature>
<keyword evidence="10" id="KW-0175">Coiled coil</keyword>
<dbReference type="SMART" id="SM00320">
    <property type="entry name" value="WD40"/>
    <property type="match status" value="6"/>
</dbReference>
<organism evidence="12 13">
    <name type="scientific">Bombyx mandarina</name>
    <name type="common">Wild silk moth</name>
    <name type="synonym">Wild silkworm</name>
    <dbReference type="NCBI Taxonomy" id="7092"/>
    <lineage>
        <taxon>Eukaryota</taxon>
        <taxon>Metazoa</taxon>
        <taxon>Ecdysozoa</taxon>
        <taxon>Arthropoda</taxon>
        <taxon>Hexapoda</taxon>
        <taxon>Insecta</taxon>
        <taxon>Pterygota</taxon>
        <taxon>Neoptera</taxon>
        <taxon>Endopterygota</taxon>
        <taxon>Lepidoptera</taxon>
        <taxon>Glossata</taxon>
        <taxon>Ditrysia</taxon>
        <taxon>Bombycoidea</taxon>
        <taxon>Bombycidae</taxon>
        <taxon>Bombycinae</taxon>
        <taxon>Bombyx</taxon>
    </lineage>
</organism>
<evidence type="ECO:0000256" key="4">
    <source>
        <dbReference type="ARBA" id="ARBA00022574"/>
    </source>
</evidence>
<dbReference type="InterPro" id="IPR015943">
    <property type="entry name" value="WD40/YVTN_repeat-like_dom_sf"/>
</dbReference>
<dbReference type="CTD" id="35877"/>
<dbReference type="GO" id="GO:0005198">
    <property type="term" value="F:structural molecule activity"/>
    <property type="evidence" value="ECO:0007669"/>
    <property type="project" value="TreeGrafter"/>
</dbReference>
<dbReference type="Proteomes" id="UP000504629">
    <property type="component" value="Unplaced"/>
</dbReference>
<dbReference type="AlphaFoldDB" id="A0A6J2JU55"/>
<feature type="region of interest" description="Disordered" evidence="11">
    <location>
        <begin position="1081"/>
        <end position="1158"/>
    </location>
</feature>
<dbReference type="Gene3D" id="1.25.40.1030">
    <property type="match status" value="2"/>
</dbReference>
<feature type="compositionally biased region" description="Low complexity" evidence="11">
    <location>
        <begin position="1047"/>
        <end position="1060"/>
    </location>
</feature>
<evidence type="ECO:0000256" key="6">
    <source>
        <dbReference type="ARBA" id="ARBA00022824"/>
    </source>
</evidence>
<gene>
    <name evidence="13" type="primary">LOC114245407</name>
</gene>
<feature type="compositionally biased region" description="Pro residues" evidence="11">
    <location>
        <begin position="892"/>
        <end position="934"/>
    </location>
</feature>
<comment type="subcellular location">
    <subcellularLocation>
        <location evidence="1">Endoplasmic reticulum</location>
    </subcellularLocation>
</comment>
<keyword evidence="12" id="KW-1185">Reference proteome</keyword>
<dbReference type="PROSITE" id="PS50294">
    <property type="entry name" value="WD_REPEATS_REGION"/>
    <property type="match status" value="1"/>
</dbReference>